<dbReference type="Pfam" id="PF08486">
    <property type="entry name" value="SpoIID"/>
    <property type="match status" value="1"/>
</dbReference>
<dbReference type="NCBIfam" id="TIGR02669">
    <property type="entry name" value="SpoIID_LytB"/>
    <property type="match status" value="1"/>
</dbReference>
<keyword evidence="3" id="KW-1185">Reference proteome</keyword>
<dbReference type="EMBL" id="JABACJ020000010">
    <property type="protein sequence ID" value="MBU3876540.1"/>
    <property type="molecule type" value="Genomic_DNA"/>
</dbReference>
<organism evidence="2 3">
    <name type="scientific">Faecalicatena faecalis</name>
    <dbReference type="NCBI Taxonomy" id="2726362"/>
    <lineage>
        <taxon>Bacteria</taxon>
        <taxon>Bacillati</taxon>
        <taxon>Bacillota</taxon>
        <taxon>Clostridia</taxon>
        <taxon>Lachnospirales</taxon>
        <taxon>Lachnospiraceae</taxon>
        <taxon>Faecalicatena</taxon>
    </lineage>
</organism>
<dbReference type="InterPro" id="IPR013486">
    <property type="entry name" value="SpoIID/LytB"/>
</dbReference>
<evidence type="ECO:0000259" key="1">
    <source>
        <dbReference type="Pfam" id="PF08486"/>
    </source>
</evidence>
<feature type="domain" description="Sporulation stage II protein D amidase enhancer LytB N-terminal" evidence="1">
    <location>
        <begin position="56"/>
        <end position="149"/>
    </location>
</feature>
<gene>
    <name evidence="2" type="ORF">HGO97_012025</name>
</gene>
<evidence type="ECO:0000313" key="2">
    <source>
        <dbReference type="EMBL" id="MBU3876540.1"/>
    </source>
</evidence>
<dbReference type="Proteomes" id="UP000723714">
    <property type="component" value="Unassembled WGS sequence"/>
</dbReference>
<comment type="caution">
    <text evidence="2">The sequence shown here is derived from an EMBL/GenBank/DDBJ whole genome shotgun (WGS) entry which is preliminary data.</text>
</comment>
<dbReference type="InterPro" id="IPR013693">
    <property type="entry name" value="SpoIID/LytB_N"/>
</dbReference>
<protein>
    <submittedName>
        <fullName evidence="2">SpoIID/LytB domain-containing protein</fullName>
    </submittedName>
</protein>
<sequence>MGQRYMRQKIKTFCSFLIILILLPYIVAVFANGSDMEVMGKSSGAYVQVKKTAEDGKEQVSQVPWEEYFIGVLAKEMPETFEEEALKAQAIVIRTNLYKALDENEDKVLKDSYLCGKDLEKKWDADQFDVNYKKLKKAMDETADQVLYYQDGYALVPFHQSSNGKTRSAKEVLGSGDYPYLAVRECPEDKAADEEMHVYTLDYKEIQTKCQAFLVAVDKENAKKTYSFSDFEIQEYDSAGYVSKMRIGDTICTGDQFRDALSLASSAFSLQDADGQLKVTTTGKGHGLGMSQWTANEMAKEGKNCEEILQNFFEGTNITDGGEIFSKIE</sequence>
<reference evidence="2 3" key="1">
    <citation type="submission" date="2021-06" db="EMBL/GenBank/DDBJ databases">
        <title>Faecalicatena sp. nov. isolated from porcine feces.</title>
        <authorList>
            <person name="Oh B.S."/>
            <person name="Lee J.H."/>
        </authorList>
    </citation>
    <scope>NUCLEOTIDE SEQUENCE [LARGE SCALE GENOMIC DNA]</scope>
    <source>
        <strain evidence="2 3">AGMB00832</strain>
    </source>
</reference>
<evidence type="ECO:0000313" key="3">
    <source>
        <dbReference type="Proteomes" id="UP000723714"/>
    </source>
</evidence>
<accession>A0ABS6D4T1</accession>
<dbReference type="RefSeq" id="WP_216241962.1">
    <property type="nucleotide sequence ID" value="NZ_JABACJ020000010.1"/>
</dbReference>
<name>A0ABS6D4T1_9FIRM</name>
<proteinExistence type="predicted"/>